<comment type="caution">
    <text evidence="1">The sequence shown here is derived from an EMBL/GenBank/DDBJ whole genome shotgun (WGS) entry which is preliminary data.</text>
</comment>
<protein>
    <submittedName>
        <fullName evidence="1">Uncharacterized protein</fullName>
    </submittedName>
</protein>
<evidence type="ECO:0000313" key="2">
    <source>
        <dbReference type="Proteomes" id="UP000053586"/>
    </source>
</evidence>
<dbReference type="EMBL" id="BAET01000018">
    <property type="protein sequence ID" value="GAB55867.1"/>
    <property type="molecule type" value="Genomic_DNA"/>
</dbReference>
<accession>H5TC40</accession>
<reference evidence="1 2" key="2">
    <citation type="journal article" date="2017" name="Antonie Van Leeuwenhoek">
        <title>Rhizobium rhizosphaerae sp. nov., a novel species isolated from rice rhizosphere.</title>
        <authorList>
            <person name="Zhao J.J."/>
            <person name="Zhang J."/>
            <person name="Zhang R.J."/>
            <person name="Zhang C.W."/>
            <person name="Yin H.Q."/>
            <person name="Zhang X.X."/>
        </authorList>
    </citation>
    <scope>NUCLEOTIDE SEQUENCE [LARGE SCALE GENOMIC DNA]</scope>
    <source>
        <strain evidence="1 2">ACAM 611</strain>
    </source>
</reference>
<sequence length="43" mass="4719">MLYLILRAPSQSSVSRALTCTVRQLASLMLGYLNVGISNYSNL</sequence>
<dbReference type="Proteomes" id="UP000053586">
    <property type="component" value="Unassembled WGS sequence"/>
</dbReference>
<organism evidence="1 2">
    <name type="scientific">Glaciecola punicea ACAM 611</name>
    <dbReference type="NCBI Taxonomy" id="1121923"/>
    <lineage>
        <taxon>Bacteria</taxon>
        <taxon>Pseudomonadati</taxon>
        <taxon>Pseudomonadota</taxon>
        <taxon>Gammaproteobacteria</taxon>
        <taxon>Alteromonadales</taxon>
        <taxon>Alteromonadaceae</taxon>
        <taxon>Glaciecola</taxon>
    </lineage>
</organism>
<proteinExistence type="predicted"/>
<reference evidence="1 2" key="1">
    <citation type="journal article" date="2012" name="J. Bacteriol.">
        <title>Genome sequence of proteorhodopsin-containing sea ice bacterium Glaciecola punicea ACAM 611T.</title>
        <authorList>
            <person name="Qin Q.-L."/>
            <person name="Xie B.-B."/>
            <person name="Shu Y.-L."/>
            <person name="Rong J.-C."/>
            <person name="Zhao D.-L."/>
            <person name="Zhang X.-Y."/>
            <person name="Chen X.-L."/>
            <person name="Zhou B.-C."/>
            <person name="Zhanga Y.-Z."/>
        </authorList>
    </citation>
    <scope>NUCLEOTIDE SEQUENCE [LARGE SCALE GENOMIC DNA]</scope>
    <source>
        <strain evidence="1 2">ACAM 611</strain>
    </source>
</reference>
<evidence type="ECO:0000313" key="1">
    <source>
        <dbReference type="EMBL" id="GAB55867.1"/>
    </source>
</evidence>
<keyword evidence="2" id="KW-1185">Reference proteome</keyword>
<gene>
    <name evidence="1" type="ORF">GPUN_1751</name>
</gene>
<name>H5TC40_9ALTE</name>
<dbReference type="AlphaFoldDB" id="H5TC40"/>